<accession>A0AAD3XV39</accession>
<protein>
    <submittedName>
        <fullName evidence="2">Uncharacterized protein</fullName>
    </submittedName>
</protein>
<keyword evidence="3" id="KW-1185">Reference proteome</keyword>
<name>A0AAD3XV39_NEPGR</name>
<dbReference type="EMBL" id="BSYO01000019">
    <property type="protein sequence ID" value="GMH18642.1"/>
    <property type="molecule type" value="Genomic_DNA"/>
</dbReference>
<evidence type="ECO:0000313" key="3">
    <source>
        <dbReference type="Proteomes" id="UP001279734"/>
    </source>
</evidence>
<dbReference type="AlphaFoldDB" id="A0AAD3XV39"/>
<organism evidence="2 3">
    <name type="scientific">Nepenthes gracilis</name>
    <name type="common">Slender pitcher plant</name>
    <dbReference type="NCBI Taxonomy" id="150966"/>
    <lineage>
        <taxon>Eukaryota</taxon>
        <taxon>Viridiplantae</taxon>
        <taxon>Streptophyta</taxon>
        <taxon>Embryophyta</taxon>
        <taxon>Tracheophyta</taxon>
        <taxon>Spermatophyta</taxon>
        <taxon>Magnoliopsida</taxon>
        <taxon>eudicotyledons</taxon>
        <taxon>Gunneridae</taxon>
        <taxon>Pentapetalae</taxon>
        <taxon>Caryophyllales</taxon>
        <taxon>Nepenthaceae</taxon>
        <taxon>Nepenthes</taxon>
    </lineage>
</organism>
<evidence type="ECO:0000256" key="1">
    <source>
        <dbReference type="SAM" id="MobiDB-lite"/>
    </source>
</evidence>
<sequence>MLHASIDAHITSHFHLAKLHIPRLRFVDLLDLFSAVVDINERLCNDQRCLYPQKPLLKLESGTGRARDGLDGALTTEDSGKSAGLTVDPAGAPTAPLTSSAKLYQSMAKEEKLPKIRVDSIEDEVWNLLHESLVYYCGNPVGTIAINDQSSISILNYDWNWEKTMDCHNPGQG</sequence>
<gene>
    <name evidence="2" type="ORF">Nepgr_020483</name>
</gene>
<proteinExistence type="predicted"/>
<comment type="caution">
    <text evidence="2">The sequence shown here is derived from an EMBL/GenBank/DDBJ whole genome shotgun (WGS) entry which is preliminary data.</text>
</comment>
<feature type="region of interest" description="Disordered" evidence="1">
    <location>
        <begin position="68"/>
        <end position="92"/>
    </location>
</feature>
<dbReference type="Proteomes" id="UP001279734">
    <property type="component" value="Unassembled WGS sequence"/>
</dbReference>
<evidence type="ECO:0000313" key="2">
    <source>
        <dbReference type="EMBL" id="GMH18642.1"/>
    </source>
</evidence>
<reference evidence="2" key="1">
    <citation type="submission" date="2023-05" db="EMBL/GenBank/DDBJ databases">
        <title>Nepenthes gracilis genome sequencing.</title>
        <authorList>
            <person name="Fukushima K."/>
        </authorList>
    </citation>
    <scope>NUCLEOTIDE SEQUENCE</scope>
    <source>
        <strain evidence="2">SING2019-196</strain>
    </source>
</reference>